<dbReference type="InterPro" id="IPR051178">
    <property type="entry name" value="TfdA_dioxygenase"/>
</dbReference>
<dbReference type="PANTHER" id="PTHR43779">
    <property type="entry name" value="DIOXYGENASE RV0097-RELATED"/>
    <property type="match status" value="1"/>
</dbReference>
<proteinExistence type="inferred from homology"/>
<evidence type="ECO:0000256" key="4">
    <source>
        <dbReference type="ARBA" id="ARBA00023002"/>
    </source>
</evidence>
<evidence type="ECO:0000256" key="1">
    <source>
        <dbReference type="ARBA" id="ARBA00005896"/>
    </source>
</evidence>
<dbReference type="AlphaFoldDB" id="A0A1Y2JV47"/>
<dbReference type="GO" id="GO:0046872">
    <property type="term" value="F:metal ion binding"/>
    <property type="evidence" value="ECO:0007669"/>
    <property type="project" value="UniProtKB-KW"/>
</dbReference>
<dbReference type="PANTHER" id="PTHR43779:SF3">
    <property type="entry name" value="(3R)-3-[(CARBOXYMETHYL)AMINO]FATTY ACID OXYGENASE_DECARBOXYLASE"/>
    <property type="match status" value="1"/>
</dbReference>
<dbReference type="RefSeq" id="WP_085399321.1">
    <property type="nucleotide sequence ID" value="NZ_NAFL01000221.1"/>
</dbReference>
<dbReference type="InterPro" id="IPR042098">
    <property type="entry name" value="TauD-like_sf"/>
</dbReference>
<sequence length="311" mass="34253">MSMAFTGKAAGFALRPASAHLGADLVDFNLSALLARPSGTAVREFRDALNQYLVLRASDTASTHDQLVQFASLFGDVLSDRKNAEEKDSVQLGRAELKVLSNAVAPDGRPLGDKGSGPQIWHTDGSFRETPNAYSLLHCVSAPADPPTTSFMSAYQLYESLPADLKTEIAELNAIHSVHNRSQDFWDFMEGASVSPEKRAEGALHPLVRLHPETRRPLLYLPRRRDALIQGRSSLESRLLMERLWAEVFRSGGFWGVALKAGDFVFFDNRAVLHNREGWPAAQERVVLHLAVAGERPIAAFPGDRIRRDAA</sequence>
<dbReference type="Gene3D" id="3.60.130.10">
    <property type="entry name" value="Clavaminate synthase-like"/>
    <property type="match status" value="1"/>
</dbReference>
<gene>
    <name evidence="7" type="ORF">BSZ19_09225</name>
</gene>
<evidence type="ECO:0000313" key="7">
    <source>
        <dbReference type="EMBL" id="OSJ35195.1"/>
    </source>
</evidence>
<comment type="caution">
    <text evidence="7">The sequence shown here is derived from an EMBL/GenBank/DDBJ whole genome shotgun (WGS) entry which is preliminary data.</text>
</comment>
<keyword evidence="5" id="KW-0408">Iron</keyword>
<keyword evidence="2" id="KW-0479">Metal-binding</keyword>
<dbReference type="GO" id="GO:0016706">
    <property type="term" value="F:2-oxoglutarate-dependent dioxygenase activity"/>
    <property type="evidence" value="ECO:0007669"/>
    <property type="project" value="UniProtKB-ARBA"/>
</dbReference>
<organism evidence="7 8">
    <name type="scientific">Bradyrhizobium japonicum</name>
    <dbReference type="NCBI Taxonomy" id="375"/>
    <lineage>
        <taxon>Bacteria</taxon>
        <taxon>Pseudomonadati</taxon>
        <taxon>Pseudomonadota</taxon>
        <taxon>Alphaproteobacteria</taxon>
        <taxon>Hyphomicrobiales</taxon>
        <taxon>Nitrobacteraceae</taxon>
        <taxon>Bradyrhizobium</taxon>
    </lineage>
</organism>
<dbReference type="SUPFAM" id="SSF51197">
    <property type="entry name" value="Clavaminate synthase-like"/>
    <property type="match status" value="1"/>
</dbReference>
<evidence type="ECO:0000313" key="8">
    <source>
        <dbReference type="Proteomes" id="UP000193335"/>
    </source>
</evidence>
<protein>
    <recommendedName>
        <fullName evidence="6">TauD/TfdA-like domain-containing protein</fullName>
    </recommendedName>
</protein>
<evidence type="ECO:0000256" key="3">
    <source>
        <dbReference type="ARBA" id="ARBA00022964"/>
    </source>
</evidence>
<dbReference type="Pfam" id="PF02668">
    <property type="entry name" value="TauD"/>
    <property type="match status" value="1"/>
</dbReference>
<evidence type="ECO:0000259" key="6">
    <source>
        <dbReference type="Pfam" id="PF02668"/>
    </source>
</evidence>
<comment type="similarity">
    <text evidence="1">Belongs to the TfdA dioxygenase family.</text>
</comment>
<reference evidence="7 8" key="1">
    <citation type="submission" date="2017-03" db="EMBL/GenBank/DDBJ databases">
        <title>Whole genome sequences of fourteen strains of Bradyrhizobium canariense and one strain of Bradyrhizobium japonicum isolated from Lupinus (Papilionoideae: Genisteae) species in Algeria.</title>
        <authorList>
            <person name="Crovadore J."/>
            <person name="Chekireb D."/>
            <person name="Brachmann A."/>
            <person name="Chablais R."/>
            <person name="Cochard B."/>
            <person name="Lefort F."/>
        </authorList>
    </citation>
    <scope>NUCLEOTIDE SEQUENCE [LARGE SCALE GENOMIC DNA]</scope>
    <source>
        <strain evidence="7 8">UBMA197</strain>
    </source>
</reference>
<name>A0A1Y2JV47_BRAJP</name>
<accession>A0A1Y2JV47</accession>
<dbReference type="InterPro" id="IPR003819">
    <property type="entry name" value="TauD/TfdA-like"/>
</dbReference>
<dbReference type="Proteomes" id="UP000193335">
    <property type="component" value="Unassembled WGS sequence"/>
</dbReference>
<evidence type="ECO:0000256" key="2">
    <source>
        <dbReference type="ARBA" id="ARBA00022723"/>
    </source>
</evidence>
<keyword evidence="4" id="KW-0560">Oxidoreductase</keyword>
<evidence type="ECO:0000256" key="5">
    <source>
        <dbReference type="ARBA" id="ARBA00023004"/>
    </source>
</evidence>
<dbReference type="EMBL" id="NAFL01000221">
    <property type="protein sequence ID" value="OSJ35195.1"/>
    <property type="molecule type" value="Genomic_DNA"/>
</dbReference>
<keyword evidence="3" id="KW-0223">Dioxygenase</keyword>
<feature type="domain" description="TauD/TfdA-like" evidence="6">
    <location>
        <begin position="15"/>
        <end position="288"/>
    </location>
</feature>